<keyword evidence="3" id="KW-1185">Reference proteome</keyword>
<evidence type="ECO:0000256" key="1">
    <source>
        <dbReference type="SAM" id="MobiDB-lite"/>
    </source>
</evidence>
<evidence type="ECO:0000313" key="2">
    <source>
        <dbReference type="EMBL" id="GAX78357.1"/>
    </source>
</evidence>
<organism evidence="2 3">
    <name type="scientific">Chlamydomonas eustigma</name>
    <dbReference type="NCBI Taxonomy" id="1157962"/>
    <lineage>
        <taxon>Eukaryota</taxon>
        <taxon>Viridiplantae</taxon>
        <taxon>Chlorophyta</taxon>
        <taxon>core chlorophytes</taxon>
        <taxon>Chlorophyceae</taxon>
        <taxon>CS clade</taxon>
        <taxon>Chlamydomonadales</taxon>
        <taxon>Chlamydomonadaceae</taxon>
        <taxon>Chlamydomonas</taxon>
    </lineage>
</organism>
<protein>
    <submittedName>
        <fullName evidence="2">Uncharacterized protein</fullName>
    </submittedName>
</protein>
<feature type="region of interest" description="Disordered" evidence="1">
    <location>
        <begin position="179"/>
        <end position="220"/>
    </location>
</feature>
<reference evidence="2 3" key="1">
    <citation type="submission" date="2017-08" db="EMBL/GenBank/DDBJ databases">
        <title>Acidophilic green algal genome provides insights into adaptation to an acidic environment.</title>
        <authorList>
            <person name="Hirooka S."/>
            <person name="Hirose Y."/>
            <person name="Kanesaki Y."/>
            <person name="Higuchi S."/>
            <person name="Fujiwara T."/>
            <person name="Onuma R."/>
            <person name="Era A."/>
            <person name="Ohbayashi R."/>
            <person name="Uzuka A."/>
            <person name="Nozaki H."/>
            <person name="Yoshikawa H."/>
            <person name="Miyagishima S.Y."/>
        </authorList>
    </citation>
    <scope>NUCLEOTIDE SEQUENCE [LARGE SCALE GENOMIC DNA]</scope>
    <source>
        <strain evidence="2 3">NIES-2499</strain>
    </source>
</reference>
<feature type="compositionally biased region" description="Polar residues" evidence="1">
    <location>
        <begin position="454"/>
        <end position="463"/>
    </location>
</feature>
<comment type="caution">
    <text evidence="2">The sequence shown here is derived from an EMBL/GenBank/DDBJ whole genome shotgun (WGS) entry which is preliminary data.</text>
</comment>
<proteinExistence type="predicted"/>
<evidence type="ECO:0000313" key="3">
    <source>
        <dbReference type="Proteomes" id="UP000232323"/>
    </source>
</evidence>
<gene>
    <name evidence="2" type="ORF">CEUSTIGMA_g5799.t1</name>
</gene>
<sequence>MVSIQPYKIKSGDNSHYRTPITTNTTPPIPTVVGPSAGLKPNSSFDPNELATIISQTVTQSATQSVTLALTAYLDQRLQAQEFAAQACQATFEKKILEKVERIEDDRTFFRGEVQTQKKSIGDLRVSEDKVTTEVTKLAEQVKAQHELKVDVTDHVTPEDLDQVWHQLNALQNAVFPEVSSTPSSAEPQQSLSFDPPLASQPTGSSHQHVAPPAAPSRERNLPRISEVDHGGHIPFNMGIHAGARRVPLSQLPPGPPAALPASEYHSPPSHPSEGASHQHSHAKAPPPAYVPAHVYHVPSDSRRSALVNSVSHWPPPSTDVPHDSLSLRPPTVQLNLLPSSWIENSLSLGSLAQSPHTLHNALSHSPSPSTSEYQSLVTLNPNPHHVLPQAADHVQHLLVVPSVPNREGDLPRVIEIDHGGSVVPFRVSHSHLGAQGMCSRMSLPSSPIPALDHSSSPQSSDEGVSHLPYSCAIASPPTPLVGHHPSESQRAALISSSSQSLQFSTCHLLPVSRHDNSHVPSTSGKSDGPDVPVVLAVGGHNMPPQPAVLTQPFAPRPSGATGAIGPPSTSQPSRTPCVGTSPCKVMCDVCKSVHWTRSCPIRFSKDMSIYSSKFMKDQ</sequence>
<name>A0A250X5I8_9CHLO</name>
<feature type="region of interest" description="Disordered" evidence="1">
    <location>
        <begin position="445"/>
        <end position="470"/>
    </location>
</feature>
<dbReference type="AlphaFoldDB" id="A0A250X5I8"/>
<accession>A0A250X5I8</accession>
<dbReference type="Proteomes" id="UP000232323">
    <property type="component" value="Unassembled WGS sequence"/>
</dbReference>
<feature type="region of interest" description="Disordered" evidence="1">
    <location>
        <begin position="247"/>
        <end position="289"/>
    </location>
</feature>
<dbReference type="EMBL" id="BEGY01000031">
    <property type="protein sequence ID" value="GAX78357.1"/>
    <property type="molecule type" value="Genomic_DNA"/>
</dbReference>
<feature type="compositionally biased region" description="Polar residues" evidence="1">
    <location>
        <begin position="179"/>
        <end position="193"/>
    </location>
</feature>